<dbReference type="InterPro" id="IPR051907">
    <property type="entry name" value="DoxX-like_oxidoreductase"/>
</dbReference>
<reference evidence="8 9" key="1">
    <citation type="submission" date="2024-07" db="EMBL/GenBank/DDBJ databases">
        <title>Luteimonas salilacus sp. nov., isolated from the shore soil of Salt Lake in Tibet of China.</title>
        <authorList>
            <person name="Zhang X."/>
            <person name="Li A."/>
        </authorList>
    </citation>
    <scope>NUCLEOTIDE SEQUENCE [LARGE SCALE GENOMIC DNA]</scope>
    <source>
        <strain evidence="8 9">B3-2-R+30</strain>
    </source>
</reference>
<keyword evidence="4 7" id="KW-0812">Transmembrane</keyword>
<proteinExistence type="inferred from homology"/>
<evidence type="ECO:0000256" key="7">
    <source>
        <dbReference type="SAM" id="Phobius"/>
    </source>
</evidence>
<dbReference type="EMBL" id="JBFWIC010000003">
    <property type="protein sequence ID" value="MEZ0473669.1"/>
    <property type="molecule type" value="Genomic_DNA"/>
</dbReference>
<dbReference type="Pfam" id="PF07681">
    <property type="entry name" value="DoxX"/>
    <property type="match status" value="1"/>
</dbReference>
<comment type="similarity">
    <text evidence="2">Belongs to the DoxX family.</text>
</comment>
<evidence type="ECO:0000313" key="8">
    <source>
        <dbReference type="EMBL" id="MEZ0473669.1"/>
    </source>
</evidence>
<evidence type="ECO:0000313" key="9">
    <source>
        <dbReference type="Proteomes" id="UP001566331"/>
    </source>
</evidence>
<sequence>MDTFAAAAPDTRPGPSAAAARGIWKVIALFERIPHSFIALLARFSIAVTFWLSGQTKIEGLVLDPIGRTAELGLPRMSGNAVELFRSEYALPLISPELAAVTAAVAEHVFPLLLLIGLASRFSAFALLLMTLVIQVFVYPGAFATHGMWAVAMLYLMARGPGVVSLDHLITNRSRARARCRTW</sequence>
<keyword evidence="3" id="KW-1003">Cell membrane</keyword>
<evidence type="ECO:0000256" key="1">
    <source>
        <dbReference type="ARBA" id="ARBA00004651"/>
    </source>
</evidence>
<feature type="transmembrane region" description="Helical" evidence="7">
    <location>
        <begin position="148"/>
        <end position="170"/>
    </location>
</feature>
<dbReference type="InterPro" id="IPR032808">
    <property type="entry name" value="DoxX"/>
</dbReference>
<keyword evidence="6 7" id="KW-0472">Membrane</keyword>
<dbReference type="PANTHER" id="PTHR33452">
    <property type="entry name" value="OXIDOREDUCTASE CATD-RELATED"/>
    <property type="match status" value="1"/>
</dbReference>
<comment type="subcellular location">
    <subcellularLocation>
        <location evidence="1">Cell membrane</location>
        <topology evidence="1">Multi-pass membrane protein</topology>
    </subcellularLocation>
</comment>
<comment type="caution">
    <text evidence="8">The sequence shown here is derived from an EMBL/GenBank/DDBJ whole genome shotgun (WGS) entry which is preliminary data.</text>
</comment>
<evidence type="ECO:0000256" key="3">
    <source>
        <dbReference type="ARBA" id="ARBA00022475"/>
    </source>
</evidence>
<accession>A0ABV4HLR6</accession>
<evidence type="ECO:0000256" key="4">
    <source>
        <dbReference type="ARBA" id="ARBA00022692"/>
    </source>
</evidence>
<name>A0ABV4HLR6_9GAMM</name>
<evidence type="ECO:0000256" key="6">
    <source>
        <dbReference type="ARBA" id="ARBA00023136"/>
    </source>
</evidence>
<keyword evidence="9" id="KW-1185">Reference proteome</keyword>
<dbReference type="PANTHER" id="PTHR33452:SF1">
    <property type="entry name" value="INNER MEMBRANE PROTEIN YPHA-RELATED"/>
    <property type="match status" value="1"/>
</dbReference>
<organism evidence="8 9">
    <name type="scientific">Luteimonas salinilitoris</name>
    <dbReference type="NCBI Taxonomy" id="3237697"/>
    <lineage>
        <taxon>Bacteria</taxon>
        <taxon>Pseudomonadati</taxon>
        <taxon>Pseudomonadota</taxon>
        <taxon>Gammaproteobacteria</taxon>
        <taxon>Lysobacterales</taxon>
        <taxon>Lysobacteraceae</taxon>
        <taxon>Luteimonas</taxon>
    </lineage>
</organism>
<gene>
    <name evidence="8" type="ORF">AB6713_03425</name>
</gene>
<protein>
    <submittedName>
        <fullName evidence="8">DoxX family protein</fullName>
    </submittedName>
</protein>
<dbReference type="Proteomes" id="UP001566331">
    <property type="component" value="Unassembled WGS sequence"/>
</dbReference>
<dbReference type="RefSeq" id="WP_370562982.1">
    <property type="nucleotide sequence ID" value="NZ_JBFWIB010000002.1"/>
</dbReference>
<keyword evidence="5 7" id="KW-1133">Transmembrane helix</keyword>
<evidence type="ECO:0000256" key="5">
    <source>
        <dbReference type="ARBA" id="ARBA00022989"/>
    </source>
</evidence>
<evidence type="ECO:0000256" key="2">
    <source>
        <dbReference type="ARBA" id="ARBA00006679"/>
    </source>
</evidence>